<organism evidence="2 3">
    <name type="scientific">Candidatus Raskinella chloraquaticus</name>
    <dbReference type="NCBI Taxonomy" id="1951219"/>
    <lineage>
        <taxon>Bacteria</taxon>
        <taxon>Pseudomonadati</taxon>
        <taxon>Pseudomonadota</taxon>
        <taxon>Alphaproteobacteria</taxon>
        <taxon>Hyphomicrobiales</taxon>
        <taxon>Phreatobacteraceae</taxon>
        <taxon>Candidatus Raskinella</taxon>
    </lineage>
</organism>
<evidence type="ECO:0000313" key="3">
    <source>
        <dbReference type="Proteomes" id="UP000192872"/>
    </source>
</evidence>
<proteinExistence type="predicted"/>
<dbReference type="RefSeq" id="WP_376801824.1">
    <property type="nucleotide sequence ID" value="NZ_DBNB01000040.1"/>
</dbReference>
<sequence length="195" mass="20737">MRLHLHLTVAFILALTLLPLQPATAQQRPAQGPGPGQFSVEELVSAGHSFFGGVSAAIASGVESAVGRWGYPNAYVLGQEGSGSFVAGLRYGDGRLRTKVGADLPIFWQGPSLGWDFGGDGSRVMILVYNVRQPQDLLRRFVGLSGSAYFVGGVAVTALTAEGFVIVPIRSGLGLRLGANIGYMKFTDRPEWNPF</sequence>
<dbReference type="Pfam" id="PF06577">
    <property type="entry name" value="EipA"/>
    <property type="match status" value="1"/>
</dbReference>
<dbReference type="STRING" id="1827387.A4S15_11985"/>
<keyword evidence="1" id="KW-0732">Signal</keyword>
<evidence type="ECO:0000313" key="2">
    <source>
        <dbReference type="EMBL" id="OQW51291.1"/>
    </source>
</evidence>
<feature type="signal peptide" evidence="1">
    <location>
        <begin position="1"/>
        <end position="25"/>
    </location>
</feature>
<dbReference type="AlphaFoldDB" id="A0A1W9HVN1"/>
<accession>A0A1W9HVN1</accession>
<reference evidence="2 3" key="1">
    <citation type="journal article" date="2017" name="Water Res.">
        <title>Comammox in drinking water systems.</title>
        <authorList>
            <person name="Wang Y."/>
            <person name="Ma L."/>
            <person name="Mao Y."/>
            <person name="Jiang X."/>
            <person name="Xia Y."/>
            <person name="Yu K."/>
            <person name="Li B."/>
            <person name="Zhang T."/>
        </authorList>
    </citation>
    <scope>NUCLEOTIDE SEQUENCE [LARGE SCALE GENOMIC DNA]</scope>
    <source>
        <strain evidence="2">SG_bin8</strain>
    </source>
</reference>
<dbReference type="PIRSF" id="PIRSF033924">
    <property type="entry name" value="UCP033924"/>
    <property type="match status" value="1"/>
</dbReference>
<dbReference type="InterPro" id="IPR008325">
    <property type="entry name" value="EipA-like"/>
</dbReference>
<feature type="chain" id="PRO_5012213378" description="DUF1134 domain-containing protein" evidence="1">
    <location>
        <begin position="26"/>
        <end position="195"/>
    </location>
</feature>
<dbReference type="Proteomes" id="UP000192872">
    <property type="component" value="Unassembled WGS sequence"/>
</dbReference>
<evidence type="ECO:0000256" key="1">
    <source>
        <dbReference type="SAM" id="SignalP"/>
    </source>
</evidence>
<name>A0A1W9HVN1_9HYPH</name>
<protein>
    <recommendedName>
        <fullName evidence="4">DUF1134 domain-containing protein</fullName>
    </recommendedName>
</protein>
<gene>
    <name evidence="2" type="ORF">A4S15_11985</name>
</gene>
<comment type="caution">
    <text evidence="2">The sequence shown here is derived from an EMBL/GenBank/DDBJ whole genome shotgun (WGS) entry which is preliminary data.</text>
</comment>
<dbReference type="EMBL" id="LWDL01000020">
    <property type="protein sequence ID" value="OQW51291.1"/>
    <property type="molecule type" value="Genomic_DNA"/>
</dbReference>
<evidence type="ECO:0008006" key="4">
    <source>
        <dbReference type="Google" id="ProtNLM"/>
    </source>
</evidence>